<evidence type="ECO:0000313" key="4">
    <source>
        <dbReference type="Proteomes" id="UP001147695"/>
    </source>
</evidence>
<organism evidence="3 4">
    <name type="scientific">Penicillium brevicompactum</name>
    <dbReference type="NCBI Taxonomy" id="5074"/>
    <lineage>
        <taxon>Eukaryota</taxon>
        <taxon>Fungi</taxon>
        <taxon>Dikarya</taxon>
        <taxon>Ascomycota</taxon>
        <taxon>Pezizomycotina</taxon>
        <taxon>Eurotiomycetes</taxon>
        <taxon>Eurotiomycetidae</taxon>
        <taxon>Eurotiales</taxon>
        <taxon>Aspergillaceae</taxon>
        <taxon>Penicillium</taxon>
    </lineage>
</organism>
<evidence type="ECO:0000256" key="2">
    <source>
        <dbReference type="SAM" id="MobiDB-lite"/>
    </source>
</evidence>
<evidence type="ECO:0000313" key="3">
    <source>
        <dbReference type="EMBL" id="KAJ5329488.1"/>
    </source>
</evidence>
<reference evidence="3" key="2">
    <citation type="journal article" date="2023" name="IMA Fungus">
        <title>Comparative genomic study of the Penicillium genus elucidates a diverse pangenome and 15 lateral gene transfer events.</title>
        <authorList>
            <person name="Petersen C."/>
            <person name="Sorensen T."/>
            <person name="Nielsen M.R."/>
            <person name="Sondergaard T.E."/>
            <person name="Sorensen J.L."/>
            <person name="Fitzpatrick D.A."/>
            <person name="Frisvad J.C."/>
            <person name="Nielsen K.L."/>
        </authorList>
    </citation>
    <scope>NUCLEOTIDE SEQUENCE</scope>
    <source>
        <strain evidence="3">IBT 35673</strain>
    </source>
</reference>
<dbReference type="InterPro" id="IPR016024">
    <property type="entry name" value="ARM-type_fold"/>
</dbReference>
<comment type="similarity">
    <text evidence="1">Belongs to the TTI2 family.</text>
</comment>
<sequence length="573" mass="63570">MDQLRKGAREALEKNPGKLPKDSFPFASTAREFELDQLWQDIVAQDHSTHRKICESLVLTTGFISHWEITLPNNAGPRSLDHTETKAVNNLFNWASNAALPSSDFAINFEETAGLSDDIDQSQTESQSRSALALELLLALNKTLANTPKPSPDVVADVLLAGACFKNKANPWTTSDSHETASKLIDTWTQTARQNNTFWPAIDIILKERIRPLFANTRNPAITSAGRKNFHPQTLPRFGSNGLDESAKPWKTTDVYVASVLSWILSQYNPEDKLQFETHFPLFVPTILAMIDDNNLPFKTEGCRLLSQLLLPIRESGSDILRRTNLTSVFEEAVTPCLLSIPTITPEDMSLTLLGVAYPALLDTLKTAYSGNFQSGQDKEAYTTGLANILRSNLISSFHHISSSTPASGSTTASFPYPRLSSFLLERITTFIDELGIHTTKYLQELIPVLYTTLSNPFGTAHPPLLRAATAATQTVIKNAHPRIWRWRGEILSGSSSCWLHIAADENKESAPQLDKLKSELQQTTRLLKHVLQNPVPIAGDTPEPGQQQAMESMQEELQSLVDADLELKLLYN</sequence>
<comment type="caution">
    <text evidence="3">The sequence shown here is derived from an EMBL/GenBank/DDBJ whole genome shotgun (WGS) entry which is preliminary data.</text>
</comment>
<protein>
    <submittedName>
        <fullName evidence="3">Uncharacterized protein</fullName>
    </submittedName>
</protein>
<dbReference type="GO" id="GO:0005634">
    <property type="term" value="C:nucleus"/>
    <property type="evidence" value="ECO:0007669"/>
    <property type="project" value="TreeGrafter"/>
</dbReference>
<dbReference type="Proteomes" id="UP001147695">
    <property type="component" value="Unassembled WGS sequence"/>
</dbReference>
<dbReference type="SUPFAM" id="SSF48371">
    <property type="entry name" value="ARM repeat"/>
    <property type="match status" value="1"/>
</dbReference>
<reference evidence="3" key="1">
    <citation type="submission" date="2022-12" db="EMBL/GenBank/DDBJ databases">
        <authorList>
            <person name="Petersen C."/>
        </authorList>
    </citation>
    <scope>NUCLEOTIDE SEQUENCE</scope>
    <source>
        <strain evidence="3">IBT 35673</strain>
    </source>
</reference>
<feature type="compositionally biased region" description="Basic and acidic residues" evidence="2">
    <location>
        <begin position="1"/>
        <end position="21"/>
    </location>
</feature>
<dbReference type="PANTHER" id="PTHR32226:SF2">
    <property type="entry name" value="TELO2-INTERACTING PROTEIN 2"/>
    <property type="match status" value="1"/>
</dbReference>
<dbReference type="InterPro" id="IPR018870">
    <property type="entry name" value="Tti2"/>
</dbReference>
<dbReference type="AlphaFoldDB" id="A0A9W9QBW0"/>
<dbReference type="PANTHER" id="PTHR32226">
    <property type="entry name" value="TELO2-INTERACTING PROTEIN 2"/>
    <property type="match status" value="1"/>
</dbReference>
<evidence type="ECO:0000256" key="1">
    <source>
        <dbReference type="ARBA" id="ARBA00034736"/>
    </source>
</evidence>
<dbReference type="GO" id="GO:0110078">
    <property type="term" value="C:TTT Hsp90 cochaperone complex"/>
    <property type="evidence" value="ECO:0007669"/>
    <property type="project" value="InterPro"/>
</dbReference>
<feature type="region of interest" description="Disordered" evidence="2">
    <location>
        <begin position="1"/>
        <end position="23"/>
    </location>
</feature>
<accession>A0A9W9QBW0</accession>
<gene>
    <name evidence="3" type="ORF">N7452_009878</name>
</gene>
<dbReference type="GO" id="GO:0005829">
    <property type="term" value="C:cytosol"/>
    <property type="evidence" value="ECO:0007669"/>
    <property type="project" value="TreeGrafter"/>
</dbReference>
<name>A0A9W9QBW0_PENBR</name>
<dbReference type="EMBL" id="JAPZBQ010000005">
    <property type="protein sequence ID" value="KAJ5329488.1"/>
    <property type="molecule type" value="Genomic_DNA"/>
</dbReference>
<dbReference type="Pfam" id="PF10521">
    <property type="entry name" value="Tti2"/>
    <property type="match status" value="1"/>
</dbReference>
<proteinExistence type="inferred from homology"/>